<evidence type="ECO:0000313" key="2">
    <source>
        <dbReference type="Proteomes" id="UP000546162"/>
    </source>
</evidence>
<protein>
    <recommendedName>
        <fullName evidence="3">Anti-sigma regulatory factor (Ser/Thr protein kinase)</fullName>
    </recommendedName>
</protein>
<dbReference type="PANTHER" id="PTHR35526">
    <property type="entry name" value="ANTI-SIGMA-F FACTOR RSBW-RELATED"/>
    <property type="match status" value="1"/>
</dbReference>
<organism evidence="1 2">
    <name type="scientific">Actinoplanes octamycinicus</name>
    <dbReference type="NCBI Taxonomy" id="135948"/>
    <lineage>
        <taxon>Bacteria</taxon>
        <taxon>Bacillati</taxon>
        <taxon>Actinomycetota</taxon>
        <taxon>Actinomycetes</taxon>
        <taxon>Micromonosporales</taxon>
        <taxon>Micromonosporaceae</taxon>
        <taxon>Actinoplanes</taxon>
    </lineage>
</organism>
<reference evidence="1 2" key="1">
    <citation type="submission" date="2020-08" db="EMBL/GenBank/DDBJ databases">
        <title>Sequencing the genomes of 1000 actinobacteria strains.</title>
        <authorList>
            <person name="Klenk H.-P."/>
        </authorList>
    </citation>
    <scope>NUCLEOTIDE SEQUENCE [LARGE SCALE GENOMIC DNA]</scope>
    <source>
        <strain evidence="1 2">DSM 45809</strain>
    </source>
</reference>
<accession>A0A7W7H3A9</accession>
<gene>
    <name evidence="1" type="ORF">BJY16_006341</name>
</gene>
<dbReference type="Gene3D" id="3.30.565.10">
    <property type="entry name" value="Histidine kinase-like ATPase, C-terminal domain"/>
    <property type="match status" value="1"/>
</dbReference>
<dbReference type="InterPro" id="IPR050267">
    <property type="entry name" value="Anti-sigma-factor_SerPK"/>
</dbReference>
<dbReference type="InterPro" id="IPR036890">
    <property type="entry name" value="HATPase_C_sf"/>
</dbReference>
<dbReference type="CDD" id="cd16936">
    <property type="entry name" value="HATPase_RsbW-like"/>
    <property type="match status" value="1"/>
</dbReference>
<dbReference type="GO" id="GO:0004674">
    <property type="term" value="F:protein serine/threonine kinase activity"/>
    <property type="evidence" value="ECO:0007669"/>
    <property type="project" value="UniProtKB-KW"/>
</dbReference>
<dbReference type="Proteomes" id="UP000546162">
    <property type="component" value="Unassembled WGS sequence"/>
</dbReference>
<dbReference type="AlphaFoldDB" id="A0A7W7H3A9"/>
<sequence>MGLDEPPSGIREEAVAVRNLLLVAQTSRLSCTNDPEQALTSIAVRGQWDADMRTEVARVLRASVAETPRAVLVDVSDLGDPGGESASTWQTAARFAAENRIPTRVIVCAAPLRVRARLAADTVAYEVTVADSITAARGLLGPFRGWNHPHIKLRLPPEPGSVVAARTLAGEACVTYHLTHLIHPARLIVSELAGNAVEHAGTDFEVRVSVRGPLLHLAVRDGDPRLPRLIEAAPGPAWQAVLARGCGLRVVAEAAAECGSLPCPGGKTVWATLAIEGRPAP</sequence>
<keyword evidence="2" id="KW-1185">Reference proteome</keyword>
<dbReference type="RefSeq" id="WP_185043186.1">
    <property type="nucleotide sequence ID" value="NZ_BOMR01000068.1"/>
</dbReference>
<comment type="caution">
    <text evidence="1">The sequence shown here is derived from an EMBL/GenBank/DDBJ whole genome shotgun (WGS) entry which is preliminary data.</text>
</comment>
<name>A0A7W7H3A9_9ACTN</name>
<dbReference type="PANTHER" id="PTHR35526:SF3">
    <property type="entry name" value="ANTI-SIGMA-F FACTOR RSBW"/>
    <property type="match status" value="1"/>
</dbReference>
<dbReference type="EMBL" id="JACHNB010000001">
    <property type="protein sequence ID" value="MBB4742882.1"/>
    <property type="molecule type" value="Genomic_DNA"/>
</dbReference>
<dbReference type="SUPFAM" id="SSF55874">
    <property type="entry name" value="ATPase domain of HSP90 chaperone/DNA topoisomerase II/histidine kinase"/>
    <property type="match status" value="1"/>
</dbReference>
<evidence type="ECO:0008006" key="3">
    <source>
        <dbReference type="Google" id="ProtNLM"/>
    </source>
</evidence>
<evidence type="ECO:0000313" key="1">
    <source>
        <dbReference type="EMBL" id="MBB4742882.1"/>
    </source>
</evidence>
<proteinExistence type="predicted"/>